<keyword evidence="2" id="KW-0223">Dioxygenase</keyword>
<sequence length="110" mass="12038">MDHVAVPCLDIAGNVAFYVQNFGAQVLYQDATWAFLKVGQGKLALVTPSQHPPHVALRVDEETLKIAAQKAGKTVDSHRDGTQGIYIEDLSGNVIELICYPPGETLYENR</sequence>
<dbReference type="OrthoDB" id="9804944at2"/>
<dbReference type="InterPro" id="IPR004360">
    <property type="entry name" value="Glyas_Fos-R_dOase_dom"/>
</dbReference>
<dbReference type="InParanoid" id="A0A2S8STH5"/>
<dbReference type="Pfam" id="PF00903">
    <property type="entry name" value="Glyoxalase"/>
    <property type="match status" value="1"/>
</dbReference>
<keyword evidence="3" id="KW-1185">Reference proteome</keyword>
<feature type="domain" description="Glyoxalase/fosfomycin resistance/dioxygenase" evidence="1">
    <location>
        <begin position="1"/>
        <end position="97"/>
    </location>
</feature>
<dbReference type="Gene3D" id="3.10.180.10">
    <property type="entry name" value="2,3-Dihydroxybiphenyl 1,2-Dioxygenase, domain 1"/>
    <property type="match status" value="1"/>
</dbReference>
<keyword evidence="2" id="KW-0560">Oxidoreductase</keyword>
<organism evidence="2 3">
    <name type="scientific">Abditibacterium utsteinense</name>
    <dbReference type="NCBI Taxonomy" id="1960156"/>
    <lineage>
        <taxon>Bacteria</taxon>
        <taxon>Pseudomonadati</taxon>
        <taxon>Abditibacteriota</taxon>
        <taxon>Abditibacteriia</taxon>
        <taxon>Abditibacteriales</taxon>
        <taxon>Abditibacteriaceae</taxon>
        <taxon>Abditibacterium</taxon>
    </lineage>
</organism>
<name>A0A2S8STH5_9BACT</name>
<reference evidence="2 3" key="1">
    <citation type="journal article" date="2018" name="Syst. Appl. Microbiol.">
        <title>Abditibacterium utsteinense sp. nov., the first cultivated member of candidate phylum FBP, isolated from ice-free Antarctic soil samples.</title>
        <authorList>
            <person name="Tahon G."/>
            <person name="Tytgat B."/>
            <person name="Lebbe L."/>
            <person name="Carlier A."/>
            <person name="Willems A."/>
        </authorList>
    </citation>
    <scope>NUCLEOTIDE SEQUENCE [LARGE SCALE GENOMIC DNA]</scope>
    <source>
        <strain evidence="2 3">LMG 29911</strain>
    </source>
</reference>
<proteinExistence type="predicted"/>
<evidence type="ECO:0000259" key="1">
    <source>
        <dbReference type="Pfam" id="PF00903"/>
    </source>
</evidence>
<dbReference type="Proteomes" id="UP000237684">
    <property type="component" value="Unassembled WGS sequence"/>
</dbReference>
<evidence type="ECO:0000313" key="2">
    <source>
        <dbReference type="EMBL" id="PQV64104.1"/>
    </source>
</evidence>
<gene>
    <name evidence="2" type="ORF">B1R32_107129</name>
</gene>
<dbReference type="RefSeq" id="WP_157947612.1">
    <property type="nucleotide sequence ID" value="NZ_NIGF01000007.1"/>
</dbReference>
<dbReference type="SUPFAM" id="SSF54593">
    <property type="entry name" value="Glyoxalase/Bleomycin resistance protein/Dihydroxybiphenyl dioxygenase"/>
    <property type="match status" value="1"/>
</dbReference>
<evidence type="ECO:0000313" key="3">
    <source>
        <dbReference type="Proteomes" id="UP000237684"/>
    </source>
</evidence>
<comment type="caution">
    <text evidence="2">The sequence shown here is derived from an EMBL/GenBank/DDBJ whole genome shotgun (WGS) entry which is preliminary data.</text>
</comment>
<protein>
    <submittedName>
        <fullName evidence="2">Catechol 2,3-dioxygenase</fullName>
    </submittedName>
</protein>
<dbReference type="GO" id="GO:0051213">
    <property type="term" value="F:dioxygenase activity"/>
    <property type="evidence" value="ECO:0007669"/>
    <property type="project" value="UniProtKB-KW"/>
</dbReference>
<dbReference type="InterPro" id="IPR029068">
    <property type="entry name" value="Glyas_Bleomycin-R_OHBP_Dase"/>
</dbReference>
<dbReference type="EMBL" id="NIGF01000007">
    <property type="protein sequence ID" value="PQV64104.1"/>
    <property type="molecule type" value="Genomic_DNA"/>
</dbReference>
<dbReference type="AlphaFoldDB" id="A0A2S8STH5"/>
<dbReference type="CDD" id="cd06587">
    <property type="entry name" value="VOC"/>
    <property type="match status" value="1"/>
</dbReference>
<accession>A0A2S8STH5</accession>